<dbReference type="PANTHER" id="PTHR11647:SF1">
    <property type="entry name" value="COLLAPSIN RESPONSE MEDIATOR PROTEIN"/>
    <property type="match status" value="1"/>
</dbReference>
<evidence type="ECO:0000259" key="2">
    <source>
        <dbReference type="Pfam" id="PF07969"/>
    </source>
</evidence>
<sequence>MRLSLLIIICLTGAILTQAQPSGTTNRFDVLIRNGLIYDGSGKPPTAGDVGIRGDRVVAVGKLTNAQATTIIDAQGKAVAPGFINVLSHTGIELLRDGHSMSDLKQGITTEVFGEDSWGPVDTDEMRQQVNQALKPYKLTCDWKTLADFLKKLQQKGITPNVASYLGAGQVRQSVLGEENVKPTPAQLDKMRAIVRKAMEEGALGITTALIYPPNTFADTDELVALCKEAGRYGGRYIAHIRSEGDRLDQGVAELIQIGKAAKVPVELYHFKASGQRNWPRMETAIALINDARKQGQDVTANMYTYTAGATGLTSCLPPYLFNGGFMAGWKRLQDPATRQKLAAEVRQSGNDWENMFQLAGSTDNIILTAFEVDSLKKYNSKTLGQIAAIWHRDPIETVMDLIVADKSRVETTYFLMSEENVKKGISQPWVSFGSDAASITDDRKDIGVVHPRTFGNFSRLLGKYVRDEHVMSLEEGIRRLTSLPATNHKLPKRGLLSAGYFADVVIFDPATIADKATFSDPFQYSIGVQHVLVNGKLVLKDGEHTGTFPGRAIWGPGKKTTDQ</sequence>
<dbReference type="InterPro" id="IPR032466">
    <property type="entry name" value="Metal_Hydrolase"/>
</dbReference>
<gene>
    <name evidence="3" type="ORF">SAMN05216167_101321</name>
</gene>
<dbReference type="Pfam" id="PF07969">
    <property type="entry name" value="Amidohydro_3"/>
    <property type="match status" value="1"/>
</dbReference>
<dbReference type="CDD" id="cd01297">
    <property type="entry name" value="D-aminoacylase"/>
    <property type="match status" value="1"/>
</dbReference>
<reference evidence="3 4" key="1">
    <citation type="submission" date="2016-10" db="EMBL/GenBank/DDBJ databases">
        <authorList>
            <person name="de Groot N.N."/>
        </authorList>
    </citation>
    <scope>NUCLEOTIDE SEQUENCE [LARGE SCALE GENOMIC DNA]</scope>
    <source>
        <strain evidence="3 4">DSM 26130</strain>
    </source>
</reference>
<dbReference type="Proteomes" id="UP000198598">
    <property type="component" value="Unassembled WGS sequence"/>
</dbReference>
<dbReference type="InterPro" id="IPR011059">
    <property type="entry name" value="Metal-dep_hydrolase_composite"/>
</dbReference>
<organism evidence="3 4">
    <name type="scientific">Spirosoma endophyticum</name>
    <dbReference type="NCBI Taxonomy" id="662367"/>
    <lineage>
        <taxon>Bacteria</taxon>
        <taxon>Pseudomonadati</taxon>
        <taxon>Bacteroidota</taxon>
        <taxon>Cytophagia</taxon>
        <taxon>Cytophagales</taxon>
        <taxon>Cytophagaceae</taxon>
        <taxon>Spirosoma</taxon>
    </lineage>
</organism>
<dbReference type="SUPFAM" id="SSF51338">
    <property type="entry name" value="Composite domain of metallo-dependent hydrolases"/>
    <property type="match status" value="1"/>
</dbReference>
<feature type="chain" id="PRO_5011503827" evidence="1">
    <location>
        <begin position="20"/>
        <end position="564"/>
    </location>
</feature>
<accession>A0A1I1G0S5</accession>
<feature type="domain" description="Amidohydrolase 3" evidence="2">
    <location>
        <begin position="71"/>
        <end position="539"/>
    </location>
</feature>
<evidence type="ECO:0000313" key="4">
    <source>
        <dbReference type="Proteomes" id="UP000198598"/>
    </source>
</evidence>
<feature type="signal peptide" evidence="1">
    <location>
        <begin position="1"/>
        <end position="19"/>
    </location>
</feature>
<protein>
    <submittedName>
        <fullName evidence="3">N-acyl-D-amino-acid deacylase</fullName>
    </submittedName>
</protein>
<dbReference type="AlphaFoldDB" id="A0A1I1G0S5"/>
<dbReference type="InterPro" id="IPR013108">
    <property type="entry name" value="Amidohydro_3"/>
</dbReference>
<dbReference type="GO" id="GO:0016811">
    <property type="term" value="F:hydrolase activity, acting on carbon-nitrogen (but not peptide) bonds, in linear amides"/>
    <property type="evidence" value="ECO:0007669"/>
    <property type="project" value="InterPro"/>
</dbReference>
<dbReference type="InterPro" id="IPR023100">
    <property type="entry name" value="D-aminoacylase_insert_dom_sf"/>
</dbReference>
<evidence type="ECO:0000256" key="1">
    <source>
        <dbReference type="SAM" id="SignalP"/>
    </source>
</evidence>
<dbReference type="GO" id="GO:0005829">
    <property type="term" value="C:cytosol"/>
    <property type="evidence" value="ECO:0007669"/>
    <property type="project" value="TreeGrafter"/>
</dbReference>
<dbReference type="Gene3D" id="3.30.1490.130">
    <property type="entry name" value="D-aminoacylase. Domain 3"/>
    <property type="match status" value="1"/>
</dbReference>
<evidence type="ECO:0000313" key="3">
    <source>
        <dbReference type="EMBL" id="SFC03438.1"/>
    </source>
</evidence>
<name>A0A1I1G0S5_9BACT</name>
<dbReference type="EMBL" id="FOLQ01000001">
    <property type="protein sequence ID" value="SFC03438.1"/>
    <property type="molecule type" value="Genomic_DNA"/>
</dbReference>
<dbReference type="OrthoDB" id="9775607at2"/>
<dbReference type="GO" id="GO:0016812">
    <property type="term" value="F:hydrolase activity, acting on carbon-nitrogen (but not peptide) bonds, in cyclic amides"/>
    <property type="evidence" value="ECO:0007669"/>
    <property type="project" value="TreeGrafter"/>
</dbReference>
<proteinExistence type="predicted"/>
<keyword evidence="1" id="KW-0732">Signal</keyword>
<dbReference type="Gene3D" id="2.30.40.10">
    <property type="entry name" value="Urease, subunit C, domain 1"/>
    <property type="match status" value="1"/>
</dbReference>
<dbReference type="Gene3D" id="3.20.20.140">
    <property type="entry name" value="Metal-dependent hydrolases"/>
    <property type="match status" value="1"/>
</dbReference>
<dbReference type="PANTHER" id="PTHR11647">
    <property type="entry name" value="HYDRANTOINASE/DIHYDROPYRIMIDINASE FAMILY MEMBER"/>
    <property type="match status" value="1"/>
</dbReference>
<dbReference type="InterPro" id="IPR050378">
    <property type="entry name" value="Metallo-dep_Hydrolases_sf"/>
</dbReference>
<keyword evidence="4" id="KW-1185">Reference proteome</keyword>
<dbReference type="STRING" id="662367.SAMN05216167_101321"/>
<dbReference type="SUPFAM" id="SSF51556">
    <property type="entry name" value="Metallo-dependent hydrolases"/>
    <property type="match status" value="1"/>
</dbReference>
<dbReference type="RefSeq" id="WP_093822704.1">
    <property type="nucleotide sequence ID" value="NZ_FOLQ01000001.1"/>
</dbReference>